<dbReference type="InterPro" id="IPR026961">
    <property type="entry name" value="PGG_dom"/>
</dbReference>
<protein>
    <recommendedName>
        <fullName evidence="5">PGG domain-containing protein</fullName>
    </recommendedName>
</protein>
<dbReference type="SMART" id="SM00248">
    <property type="entry name" value="ANK"/>
    <property type="match status" value="5"/>
</dbReference>
<dbReference type="GO" id="GO:0005886">
    <property type="term" value="C:plasma membrane"/>
    <property type="evidence" value="ECO:0007669"/>
    <property type="project" value="UniProtKB-SubCell"/>
</dbReference>
<dbReference type="Pfam" id="PF12796">
    <property type="entry name" value="Ank_2"/>
    <property type="match status" value="1"/>
</dbReference>
<dbReference type="Pfam" id="PF13962">
    <property type="entry name" value="PGG"/>
    <property type="match status" value="1"/>
</dbReference>
<feature type="domain" description="PGG" evidence="5">
    <location>
        <begin position="437"/>
        <end position="549"/>
    </location>
</feature>
<evidence type="ECO:0000313" key="6">
    <source>
        <dbReference type="EMBL" id="KAK4270690.1"/>
    </source>
</evidence>
<dbReference type="Gene3D" id="1.25.40.20">
    <property type="entry name" value="Ankyrin repeat-containing domain"/>
    <property type="match status" value="2"/>
</dbReference>
<evidence type="ECO:0000256" key="4">
    <source>
        <dbReference type="SAM" id="Phobius"/>
    </source>
</evidence>
<evidence type="ECO:0000259" key="5">
    <source>
        <dbReference type="Pfam" id="PF13962"/>
    </source>
</evidence>
<dbReference type="AlphaFoldDB" id="A0AAE1JHQ3"/>
<dbReference type="EMBL" id="JAWXYG010000005">
    <property type="protein sequence ID" value="KAK4270690.1"/>
    <property type="molecule type" value="Genomic_DNA"/>
</dbReference>
<sequence length="605" mass="67700">MDASSGGDVENPPETGGPNQPRLQRVESATFKRPSLALLEDTEDAIKDYLDLCVPLFKYASEGNWEKAEPIFKNNANKNLPRAAIALGWTTVLHVAAGAGHVHFVRELVDLTNEDDLDLQDSKGNTALSFAAIAGNLEIVRFLCERNNSLQNIRSGTGFTPLLLAALQGRANVAEYLYPHTTRTTDNNNFVEAEWNKLFLTCIDSGIYNLALKVLQKKPEVAFARDEDDRMTGLHIMAQKTEDLGSGSPDHQNQPTSTGTKNSVAFELVRLLWERILRGVASKLQIRDIINEPSRLLFDATKNGNFDFLAELIKAYPDLIWELDENRHSIIHAAVLHRHPKIFNLIHAYSGSKDIILAYKNEDDRNNILHLAAKLPPAGRLELVSGAAFQMKLELLWFQEVRKTVLPSYMKKKNKKGKTPWELFTEEHAALRKDAESWMKATAKSFMVVSTLIATGVFSVAFNVPGGTSDDSGAPHYLRKPWFTVFAISDAVAMISSSTSILAFLSILISRYAERDFYTSLPSKLMFGLITLFVSITSMMVAFSSAFFLTYDHGHGLKWVPIFISVLSFLPIAIFVGFKYRLFYDIIYSTCCLSSLFKPSKHVLY</sequence>
<feature type="transmembrane region" description="Helical" evidence="4">
    <location>
        <begin position="441"/>
        <end position="462"/>
    </location>
</feature>
<evidence type="ECO:0000313" key="7">
    <source>
        <dbReference type="Proteomes" id="UP001293593"/>
    </source>
</evidence>
<keyword evidence="4" id="KW-0812">Transmembrane</keyword>
<evidence type="ECO:0000256" key="3">
    <source>
        <dbReference type="SAM" id="MobiDB-lite"/>
    </source>
</evidence>
<keyword evidence="4" id="KW-0472">Membrane</keyword>
<gene>
    <name evidence="6" type="ORF">QN277_019468</name>
</gene>
<feature type="repeat" description="ANK" evidence="2">
    <location>
        <begin position="123"/>
        <end position="155"/>
    </location>
</feature>
<feature type="compositionally biased region" description="Polar residues" evidence="3">
    <location>
        <begin position="249"/>
        <end position="259"/>
    </location>
</feature>
<dbReference type="Proteomes" id="UP001293593">
    <property type="component" value="Unassembled WGS sequence"/>
</dbReference>
<dbReference type="PANTHER" id="PTHR24177">
    <property type="entry name" value="CASKIN"/>
    <property type="match status" value="1"/>
</dbReference>
<dbReference type="InterPro" id="IPR036770">
    <property type="entry name" value="Ankyrin_rpt-contain_sf"/>
</dbReference>
<name>A0AAE1JHQ3_9FABA</name>
<feature type="transmembrane region" description="Helical" evidence="4">
    <location>
        <begin position="559"/>
        <end position="578"/>
    </location>
</feature>
<dbReference type="InterPro" id="IPR002110">
    <property type="entry name" value="Ankyrin_rpt"/>
</dbReference>
<dbReference type="PROSITE" id="PS50088">
    <property type="entry name" value="ANK_REPEAT"/>
    <property type="match status" value="1"/>
</dbReference>
<feature type="transmembrane region" description="Helical" evidence="4">
    <location>
        <begin position="482"/>
        <end position="513"/>
    </location>
</feature>
<comment type="subcellular location">
    <subcellularLocation>
        <location evidence="1">Cell membrane</location>
        <topology evidence="1">Peripheral membrane protein</topology>
        <orientation evidence="1">Cytoplasmic side</orientation>
    </subcellularLocation>
</comment>
<feature type="region of interest" description="Disordered" evidence="3">
    <location>
        <begin position="240"/>
        <end position="259"/>
    </location>
</feature>
<feature type="region of interest" description="Disordered" evidence="3">
    <location>
        <begin position="1"/>
        <end position="25"/>
    </location>
</feature>
<keyword evidence="4" id="KW-1133">Transmembrane helix</keyword>
<keyword evidence="2" id="KW-0040">ANK repeat</keyword>
<evidence type="ECO:0000256" key="1">
    <source>
        <dbReference type="ARBA" id="ARBA00004413"/>
    </source>
</evidence>
<accession>A0AAE1JHQ3</accession>
<proteinExistence type="predicted"/>
<comment type="caution">
    <text evidence="6">The sequence shown here is derived from an EMBL/GenBank/DDBJ whole genome shotgun (WGS) entry which is preliminary data.</text>
</comment>
<evidence type="ECO:0000256" key="2">
    <source>
        <dbReference type="PROSITE-ProRule" id="PRU00023"/>
    </source>
</evidence>
<dbReference type="SUPFAM" id="SSF48403">
    <property type="entry name" value="Ankyrin repeat"/>
    <property type="match status" value="1"/>
</dbReference>
<dbReference type="PANTHER" id="PTHR24177:SF356">
    <property type="entry name" value="ANKYRIN REPEAT PLANT-LIKE PROTEIN"/>
    <property type="match status" value="1"/>
</dbReference>
<reference evidence="6" key="1">
    <citation type="submission" date="2023-10" db="EMBL/GenBank/DDBJ databases">
        <title>Chromosome-level genome of the transformable northern wattle, Acacia crassicarpa.</title>
        <authorList>
            <person name="Massaro I."/>
            <person name="Sinha N.R."/>
            <person name="Poethig S."/>
            <person name="Leichty A.R."/>
        </authorList>
    </citation>
    <scope>NUCLEOTIDE SEQUENCE</scope>
    <source>
        <strain evidence="6">Acra3RX</strain>
        <tissue evidence="6">Leaf</tissue>
    </source>
</reference>
<keyword evidence="7" id="KW-1185">Reference proteome</keyword>
<organism evidence="6 7">
    <name type="scientific">Acacia crassicarpa</name>
    <name type="common">northern wattle</name>
    <dbReference type="NCBI Taxonomy" id="499986"/>
    <lineage>
        <taxon>Eukaryota</taxon>
        <taxon>Viridiplantae</taxon>
        <taxon>Streptophyta</taxon>
        <taxon>Embryophyta</taxon>
        <taxon>Tracheophyta</taxon>
        <taxon>Spermatophyta</taxon>
        <taxon>Magnoliopsida</taxon>
        <taxon>eudicotyledons</taxon>
        <taxon>Gunneridae</taxon>
        <taxon>Pentapetalae</taxon>
        <taxon>rosids</taxon>
        <taxon>fabids</taxon>
        <taxon>Fabales</taxon>
        <taxon>Fabaceae</taxon>
        <taxon>Caesalpinioideae</taxon>
        <taxon>mimosoid clade</taxon>
        <taxon>Acacieae</taxon>
        <taxon>Acacia</taxon>
    </lineage>
</organism>
<feature type="transmembrane region" description="Helical" evidence="4">
    <location>
        <begin position="525"/>
        <end position="547"/>
    </location>
</feature>